<evidence type="ECO:0000313" key="1">
    <source>
        <dbReference type="EMBL" id="RIB26467.1"/>
    </source>
</evidence>
<comment type="caution">
    <text evidence="1">The sequence shown here is derived from an EMBL/GenBank/DDBJ whole genome shotgun (WGS) entry which is preliminary data.</text>
</comment>
<keyword evidence="2" id="KW-1185">Reference proteome</keyword>
<organism evidence="1 2">
    <name type="scientific">Gigaspora rosea</name>
    <dbReference type="NCBI Taxonomy" id="44941"/>
    <lineage>
        <taxon>Eukaryota</taxon>
        <taxon>Fungi</taxon>
        <taxon>Fungi incertae sedis</taxon>
        <taxon>Mucoromycota</taxon>
        <taxon>Glomeromycotina</taxon>
        <taxon>Glomeromycetes</taxon>
        <taxon>Diversisporales</taxon>
        <taxon>Gigasporaceae</taxon>
        <taxon>Gigaspora</taxon>
    </lineage>
</organism>
<protein>
    <submittedName>
        <fullName evidence="1">Uncharacterized protein</fullName>
    </submittedName>
</protein>
<name>A0A397VYR8_9GLOM</name>
<proteinExistence type="predicted"/>
<reference evidence="1 2" key="1">
    <citation type="submission" date="2018-06" db="EMBL/GenBank/DDBJ databases">
        <title>Comparative genomics reveals the genomic features of Rhizophagus irregularis, R. cerebriforme, R. diaphanum and Gigaspora rosea, and their symbiotic lifestyle signature.</title>
        <authorList>
            <person name="Morin E."/>
            <person name="San Clemente H."/>
            <person name="Chen E.C.H."/>
            <person name="De La Providencia I."/>
            <person name="Hainaut M."/>
            <person name="Kuo A."/>
            <person name="Kohler A."/>
            <person name="Murat C."/>
            <person name="Tang N."/>
            <person name="Roy S."/>
            <person name="Loubradou J."/>
            <person name="Henrissat B."/>
            <person name="Grigoriev I.V."/>
            <person name="Corradi N."/>
            <person name="Roux C."/>
            <person name="Martin F.M."/>
        </authorList>
    </citation>
    <scope>NUCLEOTIDE SEQUENCE [LARGE SCALE GENOMIC DNA]</scope>
    <source>
        <strain evidence="1 2">DAOM 194757</strain>
    </source>
</reference>
<dbReference type="Proteomes" id="UP000266673">
    <property type="component" value="Unassembled WGS sequence"/>
</dbReference>
<gene>
    <name evidence="1" type="ORF">C2G38_2163312</name>
</gene>
<dbReference type="OrthoDB" id="2323657at2759"/>
<dbReference type="STRING" id="44941.A0A397VYR8"/>
<sequence length="120" mass="13799">MTSNTNNKTDRSEILAQLYEVFLYKKKDIIAIQEKLGINSNTNQAIVHQSNKAKTLADLYELLLEIVENLIPIQENLNIDGNPVLAIERRYNKIHKKLDIIGYSNQERAEEANKNARAYL</sequence>
<accession>A0A397VYR8</accession>
<dbReference type="AlphaFoldDB" id="A0A397VYR8"/>
<dbReference type="EMBL" id="QKWP01000135">
    <property type="protein sequence ID" value="RIB26467.1"/>
    <property type="molecule type" value="Genomic_DNA"/>
</dbReference>
<evidence type="ECO:0000313" key="2">
    <source>
        <dbReference type="Proteomes" id="UP000266673"/>
    </source>
</evidence>